<dbReference type="Gene3D" id="2.60.120.590">
    <property type="entry name" value="Alpha-ketoglutarate-dependent dioxygenase AlkB-like"/>
    <property type="match status" value="1"/>
</dbReference>
<dbReference type="PANTHER" id="PTHR21052">
    <property type="entry name" value="SPERMATOGENESIS ASSOCIATED 11-RELATED"/>
    <property type="match status" value="1"/>
</dbReference>
<sequence length="247" mass="28530">MRLLTLNLLRSCNFDLNKLRFFCSTEKVIQPKGEIQKISGDPSLIEFHPSWKADEETDLRKQVLRDMRVIPDFINETEEISLLSEVEPQLKRMRYEFDHWDNAIEGYRETERQAWNEQNSVTLARVRSVAFENGIELLPHTHVLDLAPAGYIKPHVDAVRFCGDTIAGLCLLSGAVMRLMHENSPDYVLDALLPRRSLYIMSGVARYQFNHAVLSNEKSVWRGGKLVKKRRVAIITREQPKKPSDII</sequence>
<name>A0A821PID8_9NEOP</name>
<organism evidence="2 3">
    <name type="scientific">Pieris macdunnoughi</name>
    <dbReference type="NCBI Taxonomy" id="345717"/>
    <lineage>
        <taxon>Eukaryota</taxon>
        <taxon>Metazoa</taxon>
        <taxon>Ecdysozoa</taxon>
        <taxon>Arthropoda</taxon>
        <taxon>Hexapoda</taxon>
        <taxon>Insecta</taxon>
        <taxon>Pterygota</taxon>
        <taxon>Neoptera</taxon>
        <taxon>Endopterygota</taxon>
        <taxon>Lepidoptera</taxon>
        <taxon>Glossata</taxon>
        <taxon>Ditrysia</taxon>
        <taxon>Papilionoidea</taxon>
        <taxon>Pieridae</taxon>
        <taxon>Pierinae</taxon>
        <taxon>Pieris</taxon>
    </lineage>
</organism>
<dbReference type="AlphaFoldDB" id="A0A821PID8"/>
<dbReference type="GO" id="GO:0005759">
    <property type="term" value="C:mitochondrial matrix"/>
    <property type="evidence" value="ECO:0007669"/>
    <property type="project" value="TreeGrafter"/>
</dbReference>
<proteinExistence type="predicted"/>
<evidence type="ECO:0000256" key="1">
    <source>
        <dbReference type="ARBA" id="ARBA00001954"/>
    </source>
</evidence>
<reference evidence="2" key="1">
    <citation type="submission" date="2021-02" db="EMBL/GenBank/DDBJ databases">
        <authorList>
            <person name="Steward A R."/>
        </authorList>
    </citation>
    <scope>NUCLEOTIDE SEQUENCE</scope>
</reference>
<comment type="caution">
    <text evidence="2">The sequence shown here is derived from an EMBL/GenBank/DDBJ whole genome shotgun (WGS) entry which is preliminary data.</text>
</comment>
<dbReference type="GO" id="GO:0006974">
    <property type="term" value="P:DNA damage response"/>
    <property type="evidence" value="ECO:0007669"/>
    <property type="project" value="InterPro"/>
</dbReference>
<dbReference type="OrthoDB" id="28127at2759"/>
<keyword evidence="3" id="KW-1185">Reference proteome</keyword>
<evidence type="ECO:0000313" key="3">
    <source>
        <dbReference type="Proteomes" id="UP000663880"/>
    </source>
</evidence>
<accession>A0A821PID8</accession>
<dbReference type="Proteomes" id="UP000663880">
    <property type="component" value="Unassembled WGS sequence"/>
</dbReference>
<gene>
    <name evidence="2" type="ORF">PMACD_LOCUS3614</name>
</gene>
<dbReference type="SUPFAM" id="SSF51197">
    <property type="entry name" value="Clavaminate synthase-like"/>
    <property type="match status" value="1"/>
</dbReference>
<dbReference type="GO" id="GO:0006631">
    <property type="term" value="P:fatty acid metabolic process"/>
    <property type="evidence" value="ECO:0007669"/>
    <property type="project" value="TreeGrafter"/>
</dbReference>
<comment type="cofactor">
    <cofactor evidence="1">
        <name>Fe(2+)</name>
        <dbReference type="ChEBI" id="CHEBI:29033"/>
    </cofactor>
</comment>
<dbReference type="EMBL" id="CAJOBZ010000006">
    <property type="protein sequence ID" value="CAF4803912.1"/>
    <property type="molecule type" value="Genomic_DNA"/>
</dbReference>
<dbReference type="PANTHER" id="PTHR21052:SF0">
    <property type="entry name" value="ALPHA-KETOGLUTARATE-DEPENDENT DIOXYGENASE ALKB HOMOLOG 7, MITOCHONDRIAL"/>
    <property type="match status" value="1"/>
</dbReference>
<evidence type="ECO:0000313" key="2">
    <source>
        <dbReference type="EMBL" id="CAF4803912.1"/>
    </source>
</evidence>
<dbReference type="InterPro" id="IPR032870">
    <property type="entry name" value="ALKBH7-like"/>
</dbReference>
<evidence type="ECO:0008006" key="4">
    <source>
        <dbReference type="Google" id="ProtNLM"/>
    </source>
</evidence>
<protein>
    <recommendedName>
        <fullName evidence="4">Alpha-ketoglutarate-dependent dioxygenase alkB homolog 7, mitochondrial</fullName>
    </recommendedName>
</protein>
<dbReference type="InterPro" id="IPR037151">
    <property type="entry name" value="AlkB-like_sf"/>
</dbReference>